<dbReference type="InterPro" id="IPR045078">
    <property type="entry name" value="TST/MPST-like"/>
</dbReference>
<dbReference type="PANTHER" id="PTHR11364:SF27">
    <property type="entry name" value="SULFURTRANSFERASE"/>
    <property type="match status" value="1"/>
</dbReference>
<protein>
    <submittedName>
        <fullName evidence="4">Sulfurtransferase</fullName>
    </submittedName>
</protein>
<dbReference type="Proteomes" id="UP000603369">
    <property type="component" value="Unassembled WGS sequence"/>
</dbReference>
<dbReference type="AlphaFoldDB" id="A0A8I1LAY6"/>
<dbReference type="Gene3D" id="3.40.250.10">
    <property type="entry name" value="Rhodanese-like domain"/>
    <property type="match status" value="2"/>
</dbReference>
<reference evidence="4 5" key="1">
    <citation type="submission" date="2020-12" db="EMBL/GenBank/DDBJ databases">
        <title>Draft genome sequence of the commensal strain Corynebacterium tuberculostearicum MFP09/CIP 102622 isolated from human skin.</title>
        <authorList>
            <person name="Boukerb A.M."/>
            <person name="Janvier X."/>
            <person name="Feuilloley M.G.J."/>
            <person name="Groboillot A."/>
        </authorList>
    </citation>
    <scope>NUCLEOTIDE SEQUENCE [LARGE SCALE GENOMIC DNA]</scope>
    <source>
        <strain evidence="4 5">CIP 102622</strain>
    </source>
</reference>
<evidence type="ECO:0000313" key="4">
    <source>
        <dbReference type="EMBL" id="MBK3427715.1"/>
    </source>
</evidence>
<dbReference type="PROSITE" id="PS50206">
    <property type="entry name" value="RHODANESE_3"/>
    <property type="match status" value="2"/>
</dbReference>
<keyword evidence="1 4" id="KW-0808">Transferase</keyword>
<dbReference type="PANTHER" id="PTHR11364">
    <property type="entry name" value="THIOSULFATE SULFERTANSFERASE"/>
    <property type="match status" value="1"/>
</dbReference>
<gene>
    <name evidence="4" type="ORF">JDP02_04185</name>
</gene>
<dbReference type="GO" id="GO:0004792">
    <property type="term" value="F:thiosulfate-cyanide sulfurtransferase activity"/>
    <property type="evidence" value="ECO:0007669"/>
    <property type="project" value="TreeGrafter"/>
</dbReference>
<evidence type="ECO:0000313" key="5">
    <source>
        <dbReference type="Proteomes" id="UP000603369"/>
    </source>
</evidence>
<dbReference type="SUPFAM" id="SSF52821">
    <property type="entry name" value="Rhodanese/Cell cycle control phosphatase"/>
    <property type="match status" value="2"/>
</dbReference>
<accession>A0A8I1LAY6</accession>
<comment type="caution">
    <text evidence="4">The sequence shown here is derived from an EMBL/GenBank/DDBJ whole genome shotgun (WGS) entry which is preliminary data.</text>
</comment>
<evidence type="ECO:0000259" key="3">
    <source>
        <dbReference type="PROSITE" id="PS50206"/>
    </source>
</evidence>
<keyword evidence="2" id="KW-0677">Repeat</keyword>
<feature type="domain" description="Rhodanese" evidence="3">
    <location>
        <begin position="161"/>
        <end position="276"/>
    </location>
</feature>
<proteinExistence type="predicted"/>
<name>A0A8I1LAY6_9CORY</name>
<dbReference type="EMBL" id="JAEHFL010000005">
    <property type="protein sequence ID" value="MBK3427715.1"/>
    <property type="molecule type" value="Genomic_DNA"/>
</dbReference>
<keyword evidence="5" id="KW-1185">Reference proteome</keyword>
<dbReference type="InterPro" id="IPR001763">
    <property type="entry name" value="Rhodanese-like_dom"/>
</dbReference>
<feature type="domain" description="Rhodanese" evidence="3">
    <location>
        <begin position="40"/>
        <end position="134"/>
    </location>
</feature>
<evidence type="ECO:0000256" key="1">
    <source>
        <dbReference type="ARBA" id="ARBA00022679"/>
    </source>
</evidence>
<sequence length="285" mass="31572">MSILVSPQELRESIYHGERFTLLATHWQPQLRQSYNEFTSLHIPTALFSDTANSFAGLPGSQVGRNPLPDPDKLQEHFRQWGIREDRPVVVYDEGRGLFAGRAWWTLRWAGLDNVRILDGGLANWRHLGYTTLTGPGNFAVGATAEVNPGQMPVATIDDVRNHDGLLIDTRTRNRFAGRRENLDLKAGHIPGAVNVPERLFHNDGLRTWKSAGEIREVLFDAGLTPDNVQGAIIYSGSGNHSALALAAMEDAGFTGLRHYVGGWSQWSANPQNPVERGDRFTVNG</sequence>
<organism evidence="4 5">
    <name type="scientific">Corynebacterium tuberculostearicum</name>
    <dbReference type="NCBI Taxonomy" id="38304"/>
    <lineage>
        <taxon>Bacteria</taxon>
        <taxon>Bacillati</taxon>
        <taxon>Actinomycetota</taxon>
        <taxon>Actinomycetes</taxon>
        <taxon>Mycobacteriales</taxon>
        <taxon>Corynebacteriaceae</taxon>
        <taxon>Corynebacterium</taxon>
    </lineage>
</organism>
<dbReference type="SMART" id="SM00450">
    <property type="entry name" value="RHOD"/>
    <property type="match status" value="2"/>
</dbReference>
<dbReference type="Pfam" id="PF00581">
    <property type="entry name" value="Rhodanese"/>
    <property type="match status" value="2"/>
</dbReference>
<dbReference type="RefSeq" id="WP_200435568.1">
    <property type="nucleotide sequence ID" value="NZ_CP175765.1"/>
</dbReference>
<evidence type="ECO:0000256" key="2">
    <source>
        <dbReference type="ARBA" id="ARBA00022737"/>
    </source>
</evidence>
<dbReference type="CDD" id="cd01448">
    <property type="entry name" value="TST_Repeat_1"/>
    <property type="match status" value="1"/>
</dbReference>
<dbReference type="InterPro" id="IPR036873">
    <property type="entry name" value="Rhodanese-like_dom_sf"/>
</dbReference>